<evidence type="ECO:0000313" key="2">
    <source>
        <dbReference type="EMBL" id="OAQ67707.1"/>
    </source>
</evidence>
<proteinExistence type="predicted"/>
<dbReference type="PANTHER" id="PTHR38123">
    <property type="entry name" value="CELL WALL SERINE-THREONINE-RICH GALACTOMANNOPROTEIN MP1 (AFU_ORTHOLOGUE AFUA_4G03240)"/>
    <property type="match status" value="1"/>
</dbReference>
<sequence>MLPYKILIPSLLAIPTLATIPSTLAKITTDIRALNQSLATFTGDDTSLTNVLGNSTALKNDINAGATEARASPPVAFKDALQLASATAQLAADTRSTITTLIATKTAFDKVGVTEIVVSMVKDLKSATGEFSGAVIEKLPLELAPVGEQLVGLIDGQFERGIGAFEGDACEAG</sequence>
<feature type="signal peptide" evidence="1">
    <location>
        <begin position="1"/>
        <end position="18"/>
    </location>
</feature>
<dbReference type="Gene3D" id="1.20.1280.140">
    <property type="match status" value="1"/>
</dbReference>
<keyword evidence="3" id="KW-1185">Reference proteome</keyword>
<accession>A0A179FQR5</accession>
<organism evidence="2 3">
    <name type="scientific">Pochonia chlamydosporia 170</name>
    <dbReference type="NCBI Taxonomy" id="1380566"/>
    <lineage>
        <taxon>Eukaryota</taxon>
        <taxon>Fungi</taxon>
        <taxon>Dikarya</taxon>
        <taxon>Ascomycota</taxon>
        <taxon>Pezizomycotina</taxon>
        <taxon>Sordariomycetes</taxon>
        <taxon>Hypocreomycetidae</taxon>
        <taxon>Hypocreales</taxon>
        <taxon>Clavicipitaceae</taxon>
        <taxon>Pochonia</taxon>
    </lineage>
</organism>
<dbReference type="OrthoDB" id="2422134at2759"/>
<dbReference type="AlphaFoldDB" id="A0A179FQR5"/>
<dbReference type="InterPro" id="IPR021054">
    <property type="entry name" value="Cell_wall_mannoprotein_1"/>
</dbReference>
<dbReference type="Proteomes" id="UP000078397">
    <property type="component" value="Unassembled WGS sequence"/>
</dbReference>
<dbReference type="RefSeq" id="XP_018144557.1">
    <property type="nucleotide sequence ID" value="XM_018283475.1"/>
</dbReference>
<dbReference type="GO" id="GO:0005576">
    <property type="term" value="C:extracellular region"/>
    <property type="evidence" value="ECO:0007669"/>
    <property type="project" value="TreeGrafter"/>
</dbReference>
<keyword evidence="1" id="KW-0732">Signal</keyword>
<comment type="caution">
    <text evidence="2">The sequence shown here is derived from an EMBL/GenBank/DDBJ whole genome shotgun (WGS) entry which is preliminary data.</text>
</comment>
<evidence type="ECO:0000256" key="1">
    <source>
        <dbReference type="SAM" id="SignalP"/>
    </source>
</evidence>
<feature type="chain" id="PRO_5008101959" evidence="1">
    <location>
        <begin position="19"/>
        <end position="173"/>
    </location>
</feature>
<name>A0A179FQR5_METCM</name>
<dbReference type="STRING" id="1380566.A0A179FQR5"/>
<dbReference type="PANTHER" id="PTHR38123:SF6">
    <property type="entry name" value="CELL WALL SERINE-THREONINE-RICH GALACTOMANNOPROTEIN MP1 (AFU_ORTHOLOGUE AFUA_4G03240)"/>
    <property type="match status" value="1"/>
</dbReference>
<evidence type="ECO:0000313" key="3">
    <source>
        <dbReference type="Proteomes" id="UP000078397"/>
    </source>
</evidence>
<dbReference type="Pfam" id="PF12296">
    <property type="entry name" value="HsbA"/>
    <property type="match status" value="1"/>
</dbReference>
<dbReference type="KEGG" id="pchm:VFPPC_04064"/>
<gene>
    <name evidence="2" type="ORF">VFPPC_04064</name>
</gene>
<protein>
    <submittedName>
        <fullName evidence="2">Hydrophobic surface binding protein A domain-containing protein</fullName>
    </submittedName>
</protein>
<dbReference type="GeneID" id="28847469"/>
<dbReference type="EMBL" id="LSBJ02000003">
    <property type="protein sequence ID" value="OAQ67707.1"/>
    <property type="molecule type" value="Genomic_DNA"/>
</dbReference>
<reference evidence="2 3" key="1">
    <citation type="journal article" date="2016" name="PLoS Pathog.">
        <title>Biosynthesis of antibiotic leucinostatins in bio-control fungus Purpureocillium lilacinum and their inhibition on phytophthora revealed by genome mining.</title>
        <authorList>
            <person name="Wang G."/>
            <person name="Liu Z."/>
            <person name="Lin R."/>
            <person name="Li E."/>
            <person name="Mao Z."/>
            <person name="Ling J."/>
            <person name="Yang Y."/>
            <person name="Yin W.B."/>
            <person name="Xie B."/>
        </authorList>
    </citation>
    <scope>NUCLEOTIDE SEQUENCE [LARGE SCALE GENOMIC DNA]</scope>
    <source>
        <strain evidence="2">170</strain>
    </source>
</reference>